<dbReference type="Gene3D" id="2.30.40.10">
    <property type="entry name" value="Urease, subunit C, domain 1"/>
    <property type="match status" value="1"/>
</dbReference>
<evidence type="ECO:0000313" key="3">
    <source>
        <dbReference type="Proteomes" id="UP001242045"/>
    </source>
</evidence>
<organism evidence="2 3">
    <name type="scientific">Variovorax boronicumulans</name>
    <dbReference type="NCBI Taxonomy" id="436515"/>
    <lineage>
        <taxon>Bacteria</taxon>
        <taxon>Pseudomonadati</taxon>
        <taxon>Pseudomonadota</taxon>
        <taxon>Betaproteobacteria</taxon>
        <taxon>Burkholderiales</taxon>
        <taxon>Comamonadaceae</taxon>
        <taxon>Variovorax</taxon>
    </lineage>
</organism>
<evidence type="ECO:0000259" key="1">
    <source>
        <dbReference type="Pfam" id="PF01979"/>
    </source>
</evidence>
<dbReference type="SUPFAM" id="SSF51338">
    <property type="entry name" value="Composite domain of metallo-dependent hydrolases"/>
    <property type="match status" value="2"/>
</dbReference>
<dbReference type="Gene3D" id="3.20.20.140">
    <property type="entry name" value="Metal-dependent hydrolases"/>
    <property type="match status" value="1"/>
</dbReference>
<proteinExistence type="predicted"/>
<dbReference type="Pfam" id="PF01979">
    <property type="entry name" value="Amidohydro_1"/>
    <property type="match status" value="1"/>
</dbReference>
<dbReference type="EMBL" id="JAUSRD010000026">
    <property type="protein sequence ID" value="MDP9897326.1"/>
    <property type="molecule type" value="Genomic_DNA"/>
</dbReference>
<protein>
    <submittedName>
        <fullName evidence="2">Imidazolonepropionase-like amidohydrolase</fullName>
    </submittedName>
</protein>
<comment type="caution">
    <text evidence="2">The sequence shown here is derived from an EMBL/GenBank/DDBJ whole genome shotgun (WGS) entry which is preliminary data.</text>
</comment>
<dbReference type="InterPro" id="IPR051781">
    <property type="entry name" value="Metallo-dep_Hydrolase"/>
</dbReference>
<reference evidence="2" key="1">
    <citation type="submission" date="2023-07" db="EMBL/GenBank/DDBJ databases">
        <title>Sorghum-associated microbial communities from plants grown in Nebraska, USA.</title>
        <authorList>
            <person name="Schachtman D."/>
        </authorList>
    </citation>
    <scope>NUCLEOTIDE SEQUENCE</scope>
    <source>
        <strain evidence="2">DS3754</strain>
    </source>
</reference>
<accession>A0AAW8DBT4</accession>
<dbReference type="AlphaFoldDB" id="A0AAW8DBT4"/>
<name>A0AAW8DBT4_9BURK</name>
<sequence length="415" mass="43927">MMNTVLFKNANLLDPLRGELLEGHDILVEGGVVREVSDKPLQSQAARVIDVKGKTVMPGLIDLHVHVIAVELNLSRQVHMPNVLITLRSVPMLRGMLRRGFTTVRDAGGAGFAFKQAVDAGLAQGPRLFVSGRALSQTGGHGDMRGRSDFLDPAATCSTCVRVGALARVVDGVDAVRRAVREELQMGADQIKIMASGGVASPTDPVGAFGYSEDEIRAIVEEASGRGTYVMAHAYTAAAIARAVRCGVRTIEHGNLVDAPTAALMAELGAYAVPTLVTYDALANEGESFGLPKESVAKVADVREAGLRSLEIYKKAGVKMGFGSDLLGESQRLQSDEFRLRAEVQSPAEAIASATVVGAEVLGMPDRLGRLVPGALADILVVDGNPLRDVECLLGQGERIPLVMKEGVVQFDELG</sequence>
<dbReference type="PANTHER" id="PTHR43135:SF3">
    <property type="entry name" value="ALPHA-D-RIBOSE 1-METHYLPHOSPHONATE 5-TRIPHOSPHATE DIPHOSPHATASE"/>
    <property type="match status" value="1"/>
</dbReference>
<dbReference type="PANTHER" id="PTHR43135">
    <property type="entry name" value="ALPHA-D-RIBOSE 1-METHYLPHOSPHONATE 5-TRIPHOSPHATE DIPHOSPHATASE"/>
    <property type="match status" value="1"/>
</dbReference>
<dbReference type="InterPro" id="IPR006680">
    <property type="entry name" value="Amidohydro-rel"/>
</dbReference>
<dbReference type="SUPFAM" id="SSF51556">
    <property type="entry name" value="Metallo-dependent hydrolases"/>
    <property type="match status" value="1"/>
</dbReference>
<dbReference type="GO" id="GO:0016810">
    <property type="term" value="F:hydrolase activity, acting on carbon-nitrogen (but not peptide) bonds"/>
    <property type="evidence" value="ECO:0007669"/>
    <property type="project" value="InterPro"/>
</dbReference>
<dbReference type="InterPro" id="IPR032466">
    <property type="entry name" value="Metal_Hydrolase"/>
</dbReference>
<dbReference type="InterPro" id="IPR011059">
    <property type="entry name" value="Metal-dep_hydrolase_composite"/>
</dbReference>
<dbReference type="InterPro" id="IPR057744">
    <property type="entry name" value="OTAase-like"/>
</dbReference>
<feature type="domain" description="Amidohydrolase-related" evidence="1">
    <location>
        <begin position="55"/>
        <end position="399"/>
    </location>
</feature>
<gene>
    <name evidence="2" type="ORF">J2W31_006469</name>
</gene>
<evidence type="ECO:0000313" key="2">
    <source>
        <dbReference type="EMBL" id="MDP9897326.1"/>
    </source>
</evidence>
<dbReference type="CDD" id="cd01299">
    <property type="entry name" value="Met_dep_hydrolase_A"/>
    <property type="match status" value="1"/>
</dbReference>
<dbReference type="Proteomes" id="UP001242045">
    <property type="component" value="Unassembled WGS sequence"/>
</dbReference>